<reference evidence="2" key="1">
    <citation type="journal article" date="2021" name="Nat. Commun.">
        <title>Genetic determinants of endophytism in the Arabidopsis root mycobiome.</title>
        <authorList>
            <person name="Mesny F."/>
            <person name="Miyauchi S."/>
            <person name="Thiergart T."/>
            <person name="Pickel B."/>
            <person name="Atanasova L."/>
            <person name="Karlsson M."/>
            <person name="Huettel B."/>
            <person name="Barry K.W."/>
            <person name="Haridas S."/>
            <person name="Chen C."/>
            <person name="Bauer D."/>
            <person name="Andreopoulos W."/>
            <person name="Pangilinan J."/>
            <person name="LaButti K."/>
            <person name="Riley R."/>
            <person name="Lipzen A."/>
            <person name="Clum A."/>
            <person name="Drula E."/>
            <person name="Henrissat B."/>
            <person name="Kohler A."/>
            <person name="Grigoriev I.V."/>
            <person name="Martin F.M."/>
            <person name="Hacquard S."/>
        </authorList>
    </citation>
    <scope>NUCLEOTIDE SEQUENCE</scope>
    <source>
        <strain evidence="2">MPI-SDFR-AT-0120</strain>
    </source>
</reference>
<accession>A0A8K0W5I3</accession>
<dbReference type="EMBL" id="JAGMVJ010000001">
    <property type="protein sequence ID" value="KAH7095949.1"/>
    <property type="molecule type" value="Genomic_DNA"/>
</dbReference>
<evidence type="ECO:0000256" key="1">
    <source>
        <dbReference type="SAM" id="Phobius"/>
    </source>
</evidence>
<gene>
    <name evidence="2" type="ORF">FB567DRAFT_513828</name>
</gene>
<feature type="transmembrane region" description="Helical" evidence="1">
    <location>
        <begin position="21"/>
        <end position="40"/>
    </location>
</feature>
<sequence>MSCCFLIRRSKKSRARKMPSVPASTELTIVAICLTCNVGYSTAMMPMGRKTKRYSSARRTVSARGHVEGLPPSAFSNSTWCLHHFQHTTAIFHTPEQLIRIREKKFLTLLRMHILQGKQSSFPDTFHHTVEKERKTWYNKSYAAQISNASSILVIEQANASHPHLFAREKFLGCKLRQ</sequence>
<protein>
    <submittedName>
        <fullName evidence="2">Uncharacterized protein</fullName>
    </submittedName>
</protein>
<keyword evidence="1" id="KW-0472">Membrane</keyword>
<keyword evidence="1" id="KW-0812">Transmembrane</keyword>
<dbReference type="Proteomes" id="UP000813461">
    <property type="component" value="Unassembled WGS sequence"/>
</dbReference>
<keyword evidence="3" id="KW-1185">Reference proteome</keyword>
<organism evidence="2 3">
    <name type="scientific">Paraphoma chrysanthemicola</name>
    <dbReference type="NCBI Taxonomy" id="798071"/>
    <lineage>
        <taxon>Eukaryota</taxon>
        <taxon>Fungi</taxon>
        <taxon>Dikarya</taxon>
        <taxon>Ascomycota</taxon>
        <taxon>Pezizomycotina</taxon>
        <taxon>Dothideomycetes</taxon>
        <taxon>Pleosporomycetidae</taxon>
        <taxon>Pleosporales</taxon>
        <taxon>Pleosporineae</taxon>
        <taxon>Phaeosphaeriaceae</taxon>
        <taxon>Paraphoma</taxon>
    </lineage>
</organism>
<keyword evidence="1" id="KW-1133">Transmembrane helix</keyword>
<name>A0A8K0W5I3_9PLEO</name>
<proteinExistence type="predicted"/>
<dbReference type="AlphaFoldDB" id="A0A8K0W5I3"/>
<evidence type="ECO:0000313" key="2">
    <source>
        <dbReference type="EMBL" id="KAH7095949.1"/>
    </source>
</evidence>
<evidence type="ECO:0000313" key="3">
    <source>
        <dbReference type="Proteomes" id="UP000813461"/>
    </source>
</evidence>
<comment type="caution">
    <text evidence="2">The sequence shown here is derived from an EMBL/GenBank/DDBJ whole genome shotgun (WGS) entry which is preliminary data.</text>
</comment>